<dbReference type="Proteomes" id="UP001162501">
    <property type="component" value="Chromosome 26"/>
</dbReference>
<protein>
    <submittedName>
        <fullName evidence="1">Uncharacterized protein</fullName>
    </submittedName>
</protein>
<dbReference type="EMBL" id="OX596110">
    <property type="protein sequence ID" value="CAN0330615.1"/>
    <property type="molecule type" value="Genomic_DNA"/>
</dbReference>
<organism evidence="1 2">
    <name type="scientific">Rangifer tarandus platyrhynchus</name>
    <name type="common">Svalbard reindeer</name>
    <dbReference type="NCBI Taxonomy" id="3082113"/>
    <lineage>
        <taxon>Eukaryota</taxon>
        <taxon>Metazoa</taxon>
        <taxon>Chordata</taxon>
        <taxon>Craniata</taxon>
        <taxon>Vertebrata</taxon>
        <taxon>Euteleostomi</taxon>
        <taxon>Mammalia</taxon>
        <taxon>Eutheria</taxon>
        <taxon>Laurasiatheria</taxon>
        <taxon>Artiodactyla</taxon>
        <taxon>Ruminantia</taxon>
        <taxon>Pecora</taxon>
        <taxon>Cervidae</taxon>
        <taxon>Odocoileinae</taxon>
        <taxon>Rangifer</taxon>
    </lineage>
</organism>
<proteinExistence type="predicted"/>
<reference evidence="1" key="2">
    <citation type="submission" date="2025-03" db="EMBL/GenBank/DDBJ databases">
        <authorList>
            <consortium name="ELIXIR-Norway"/>
            <consortium name="Elixir Norway"/>
        </authorList>
    </citation>
    <scope>NUCLEOTIDE SEQUENCE</scope>
</reference>
<reference evidence="1" key="1">
    <citation type="submission" date="2023-05" db="EMBL/GenBank/DDBJ databases">
        <authorList>
            <consortium name="ELIXIR-Norway"/>
        </authorList>
    </citation>
    <scope>NUCLEOTIDE SEQUENCE</scope>
</reference>
<sequence>MIDTGSSELWVPSTHCHSPSCLTHSLFNPHKSTTFKLLDNPVDLIYASGRINGVLGQDVIQYTVPCNTTSTLPPLIFTIKGIDYPVPAQAYIHENSEGLCYSTFRNGKQHENEAETWVLGNVFLRLYISVYDREKYRIGLAPAV</sequence>
<accession>A0AC59Z9M1</accession>
<gene>
    <name evidence="1" type="ORF">MRATA1EN22A_LOCUS15793</name>
</gene>
<evidence type="ECO:0000313" key="1">
    <source>
        <dbReference type="EMBL" id="CAN0330615.1"/>
    </source>
</evidence>
<name>A0AC59Z9M1_RANTA</name>
<evidence type="ECO:0000313" key="2">
    <source>
        <dbReference type="Proteomes" id="UP001162501"/>
    </source>
</evidence>